<accession>A0A3P3Y6K8</accession>
<dbReference type="EMBL" id="OVEO01000004">
    <property type="protein sequence ID" value="SPQ95803.1"/>
    <property type="molecule type" value="Genomic_DNA"/>
</dbReference>
<feature type="compositionally biased region" description="Polar residues" evidence="2">
    <location>
        <begin position="995"/>
        <end position="1017"/>
    </location>
</feature>
<dbReference type="PANTHER" id="PTHR12444">
    <property type="entry name" value="PROTEIN EFR3 HOMOLOG CMP44E"/>
    <property type="match status" value="1"/>
</dbReference>
<evidence type="ECO:0000256" key="1">
    <source>
        <dbReference type="ARBA" id="ARBA00010216"/>
    </source>
</evidence>
<geneLocation type="mitochondrion" evidence="3"/>
<feature type="region of interest" description="Disordered" evidence="2">
    <location>
        <begin position="893"/>
        <end position="917"/>
    </location>
</feature>
<gene>
    <name evidence="3" type="ORF">PLBR_LOCUS3018</name>
</gene>
<sequence length="1105" mass="120761">MRSAALRLSDDDDGATAHCSRSAALAGRKVVVPSRTKPKKRASFGRKKCAAYFHSGRRHWSERVNAQVTAMRVLRKCCGCACSTTSGRPQYKKHVLGVFPKNVEQAELNSAAVAPQNLSSLVHYALSYPEQLASIGRYMHKLIERDLKLGHLAKVKVAVMAMNSLVEMCHTQLAQYDEWIIRSALLLFEHDRMELRVLACECFRKVVHFQDEWSDYKKLDRFFPHLVAMCVYESDNPKLQCTVRVAGLESMSKMILFTDAQNTLDHLSVITPPILMNVRADGGNTVTDPGSHVAVLKSKGSRKGPAAQLSDDDADAPYQLAMTCLQNVGTLANLNTIDPILLPIFAYLDERAWKPPEFALACIKTVADNSTSDHGYGFAYLMLKHLDSIAMQAAVASKSANAPPGDDKGQSHRKRQIQTRIVQVTAELVLTMRLDIGPWQGLMNFLLQRLEQASGDELLVHLQDALISCVCAYCIRLPSAFDYIDLLSTIFDQLLTQPISSNADAEGQHVSRKAPDGTAAKTDLFLKCALSAAELRKLSTPDCVVSDRLISSMLSLCAPFQDLRLGDRFVEIHKILQNLSIPFQPPSVAPGAPRPATRAFGEPADTSVVAAQKLTSFLRRVVMGGAQEDVSTWVHDRFISERHHNRIYFSVHHHLVSVGSQPAHFESYFRSLVVLLRAQPHQSILATFPMVFAWLDQFRIDSASGDRVKAARVYMLVAAYLVTVSRVCIVLDARRAASELDETATPLLSERAQTASRGLSWNAEVGLVAVAEPVDGTSASGPSAIPPIDKQAVLRAVCRVPFPGLDVQKAREVLSAPFDVSSTQLDSPHRPSVSLSPGVILEHSVSVDSQDDGDSDTGAGPVVEERRASVKAQRPSHLAASTDDVQLIVDGESMESDADTSGLRSQRDDSLGTLPIAESFENHADRYQRQYRKRIASLQSINNDVVTSLDPLLQNENAAVNVLTNLARQDGKSQRWGDRALVSPLSVVPDHVPLSNRSVSSTPPALTRKTSARSSVFSLPDNPQPMLDAQQMLSDLDDDTGRPPVPPAQASSTTRLTVADADDVPPRLAPVWNRSSTPAAAPGTTEPPPNPVVSIRIPTRPANDD</sequence>
<evidence type="ECO:0000256" key="2">
    <source>
        <dbReference type="SAM" id="MobiDB-lite"/>
    </source>
</evidence>
<dbReference type="Pfam" id="PF21052">
    <property type="entry name" value="EFR3_ARM"/>
    <property type="match status" value="1"/>
</dbReference>
<dbReference type="Gene3D" id="1.25.10.10">
    <property type="entry name" value="Leucine-rich Repeat Variant"/>
    <property type="match status" value="1"/>
</dbReference>
<evidence type="ECO:0000313" key="3">
    <source>
        <dbReference type="EMBL" id="SPQ95803.1"/>
    </source>
</evidence>
<feature type="region of interest" description="Disordered" evidence="2">
    <location>
        <begin position="991"/>
        <end position="1105"/>
    </location>
</feature>
<proteinExistence type="inferred from homology"/>
<organism evidence="3 4">
    <name type="scientific">Plasmodiophora brassicae</name>
    <name type="common">Clubroot disease agent</name>
    <dbReference type="NCBI Taxonomy" id="37360"/>
    <lineage>
        <taxon>Eukaryota</taxon>
        <taxon>Sar</taxon>
        <taxon>Rhizaria</taxon>
        <taxon>Endomyxa</taxon>
        <taxon>Phytomyxea</taxon>
        <taxon>Plasmodiophorida</taxon>
        <taxon>Plasmodiophoridae</taxon>
        <taxon>Plasmodiophora</taxon>
    </lineage>
</organism>
<comment type="similarity">
    <text evidence="1">Belongs to the EFR3 family.</text>
</comment>
<dbReference type="GO" id="GO:0005886">
    <property type="term" value="C:plasma membrane"/>
    <property type="evidence" value="ECO:0007669"/>
    <property type="project" value="TreeGrafter"/>
</dbReference>
<evidence type="ECO:0000313" key="4">
    <source>
        <dbReference type="Proteomes" id="UP000290189"/>
    </source>
</evidence>
<dbReference type="GO" id="GO:0072659">
    <property type="term" value="P:protein localization to plasma membrane"/>
    <property type="evidence" value="ECO:0007669"/>
    <property type="project" value="TreeGrafter"/>
</dbReference>
<name>A0A3P3Y6K8_PLABS</name>
<dbReference type="Proteomes" id="UP000290189">
    <property type="component" value="Unassembled WGS sequence"/>
</dbReference>
<reference evidence="3 4" key="1">
    <citation type="submission" date="2018-03" db="EMBL/GenBank/DDBJ databases">
        <authorList>
            <person name="Fogelqvist J."/>
        </authorList>
    </citation>
    <scope>NUCLEOTIDE SEQUENCE [LARGE SCALE GENOMIC DNA]</scope>
</reference>
<dbReference type="SUPFAM" id="SSF48371">
    <property type="entry name" value="ARM repeat"/>
    <property type="match status" value="1"/>
</dbReference>
<dbReference type="InterPro" id="IPR016024">
    <property type="entry name" value="ARM-type_fold"/>
</dbReference>
<protein>
    <submittedName>
        <fullName evidence="3">Uncharacterized protein</fullName>
    </submittedName>
</protein>
<dbReference type="InterPro" id="IPR051851">
    <property type="entry name" value="EFR3_Homologs"/>
</dbReference>
<dbReference type="AlphaFoldDB" id="A0A3P3Y6K8"/>
<dbReference type="PANTHER" id="PTHR12444:SF8">
    <property type="entry name" value="PROTEIN EFR3 HOMOLOG CMP44E"/>
    <property type="match status" value="1"/>
</dbReference>
<dbReference type="InterPro" id="IPR011989">
    <property type="entry name" value="ARM-like"/>
</dbReference>
<keyword evidence="3" id="KW-0496">Mitochondrion</keyword>
<dbReference type="InterPro" id="IPR049152">
    <property type="entry name" value="EFR3-like_ARM"/>
</dbReference>